<sequence>AECYFLRFPYIDVFITHCPVPVITLSAEQLLIG</sequence>
<accession>W1WDM1</accession>
<evidence type="ECO:0000313" key="2">
    <source>
        <dbReference type="Proteomes" id="UP000018853"/>
    </source>
</evidence>
<feature type="non-terminal residue" evidence="1">
    <location>
        <position position="1"/>
    </location>
</feature>
<reference evidence="1 2" key="1">
    <citation type="submission" date="2013-12" db="EMBL/GenBank/DDBJ databases">
        <title>A Varibaculum cambriense genome reconstructed from a premature infant gut community with otherwise low bacterial novelty that shifts toward anaerobic metabolism during the third week of life.</title>
        <authorList>
            <person name="Brown C.T."/>
            <person name="Sharon I."/>
            <person name="Thomas B.C."/>
            <person name="Castelle C.J."/>
            <person name="Morowitz M.J."/>
            <person name="Banfield J.F."/>
        </authorList>
    </citation>
    <scope>NUCLEOTIDE SEQUENCE [LARGE SCALE GENOMIC DNA]</scope>
    <source>
        <strain evidence="2">DORA_A_5_14_21</strain>
    </source>
</reference>
<evidence type="ECO:0000313" key="1">
    <source>
        <dbReference type="EMBL" id="ETJ16026.1"/>
    </source>
</evidence>
<comment type="caution">
    <text evidence="1">The sequence shown here is derived from an EMBL/GenBank/DDBJ whole genome shotgun (WGS) entry which is preliminary data.</text>
</comment>
<protein>
    <submittedName>
        <fullName evidence="1">Uncharacterized protein</fullName>
    </submittedName>
</protein>
<gene>
    <name evidence="1" type="ORF">Q609_ECAC02332G0001</name>
</gene>
<dbReference type="Proteomes" id="UP000018853">
    <property type="component" value="Unassembled WGS sequence"/>
</dbReference>
<organism evidence="1 2">
    <name type="scientific">Escherichia coli DORA_A_5_14_21</name>
    <dbReference type="NCBI Taxonomy" id="1403943"/>
    <lineage>
        <taxon>Bacteria</taxon>
        <taxon>Pseudomonadati</taxon>
        <taxon>Pseudomonadota</taxon>
        <taxon>Gammaproteobacteria</taxon>
        <taxon>Enterobacterales</taxon>
        <taxon>Enterobacteriaceae</taxon>
        <taxon>Escherichia</taxon>
    </lineage>
</organism>
<name>W1WDM1_ECOLX</name>
<dbReference type="EMBL" id="AZLZ01002332">
    <property type="protein sequence ID" value="ETJ16026.1"/>
    <property type="molecule type" value="Genomic_DNA"/>
</dbReference>
<dbReference type="AlphaFoldDB" id="W1WDM1"/>
<proteinExistence type="predicted"/>